<feature type="compositionally biased region" description="Low complexity" evidence="1">
    <location>
        <begin position="283"/>
        <end position="292"/>
    </location>
</feature>
<name>A0A0A1VA03_9HYPO</name>
<accession>A0A0A1VA03</accession>
<comment type="caution">
    <text evidence="2">The sequence shown here is derived from an EMBL/GenBank/DDBJ whole genome shotgun (WGS) entry which is preliminary data.</text>
</comment>
<protein>
    <submittedName>
        <fullName evidence="2">Uncharacterized protein</fullName>
    </submittedName>
</protein>
<feature type="compositionally biased region" description="Polar residues" evidence="1">
    <location>
        <begin position="37"/>
        <end position="47"/>
    </location>
</feature>
<proteinExistence type="predicted"/>
<dbReference type="HOGENOM" id="CLU_033074_2_0_1"/>
<feature type="region of interest" description="Disordered" evidence="1">
    <location>
        <begin position="1"/>
        <end position="99"/>
    </location>
</feature>
<feature type="compositionally biased region" description="Basic and acidic residues" evidence="1">
    <location>
        <begin position="48"/>
        <end position="76"/>
    </location>
</feature>
<sequence length="523" mass="58605">MPDPSSSRLSYGSLASSSRDSELSTSYVLSRTDHAASTHSQEFTTTSSDRRQRHEDHDEIDPPRRHGRQQERMRQEEEPELPQPSITYFPPEPSDSTLSVNTYDTRFSENDTGHECGGHDDDLFNYEPEPVRLQGPDDASIPPVLPPYRAGPTDPTVKPSDPRTFSYLFPSMNRLSIRHDDTTPDGNMNLRVETVVVPGSLIGIGQGSVLGSHRRPVTVQLFHLRMYDLVNREFSFRRHCRDSGREVCVSKRAYTKSSGISRGALHQSVSSALRSVKAPFRRSNASNSSSCSLKAPSGSRRPSTASTMTAKSSASIGSGTDVLDNSSSLLAVKPPSEFLIPTDSIKLEFSNYARVEVSRRSSGRYEFEWWGHKYTWKRAVDKMLNTFSFHLVRDDQEEPVAHIAQEIRSPSQIDDEDSAGGWIPPCYMWISDQSTIEAMTDVAEYVYASFALIICNRLITLVDDCIRERWQSKKAISGSAPLRPGESHFGTDTLPQSFSRGLFSRRGQKSSKPFRFGKQITVY</sequence>
<dbReference type="OrthoDB" id="5317787at2759"/>
<feature type="compositionally biased region" description="Low complexity" evidence="1">
    <location>
        <begin position="303"/>
        <end position="315"/>
    </location>
</feature>
<feature type="region of interest" description="Disordered" evidence="1">
    <location>
        <begin position="280"/>
        <end position="317"/>
    </location>
</feature>
<evidence type="ECO:0000256" key="1">
    <source>
        <dbReference type="SAM" id="MobiDB-lite"/>
    </source>
</evidence>
<gene>
    <name evidence="2" type="ORF">X797_001341</name>
</gene>
<dbReference type="eggNOG" id="ENOG502QTVK">
    <property type="taxonomic scope" value="Eukaryota"/>
</dbReference>
<dbReference type="Proteomes" id="UP000030151">
    <property type="component" value="Unassembled WGS sequence"/>
</dbReference>
<organism evidence="2 3">
    <name type="scientific">Metarhizium robertsii</name>
    <dbReference type="NCBI Taxonomy" id="568076"/>
    <lineage>
        <taxon>Eukaryota</taxon>
        <taxon>Fungi</taxon>
        <taxon>Dikarya</taxon>
        <taxon>Ascomycota</taxon>
        <taxon>Pezizomycotina</taxon>
        <taxon>Sordariomycetes</taxon>
        <taxon>Hypocreomycetidae</taxon>
        <taxon>Hypocreales</taxon>
        <taxon>Clavicipitaceae</taxon>
        <taxon>Metarhizium</taxon>
    </lineage>
</organism>
<dbReference type="EMBL" id="JELW01000001">
    <property type="protein sequence ID" value="EXV06621.1"/>
    <property type="molecule type" value="Genomic_DNA"/>
</dbReference>
<evidence type="ECO:0000313" key="3">
    <source>
        <dbReference type="Proteomes" id="UP000030151"/>
    </source>
</evidence>
<evidence type="ECO:0000313" key="2">
    <source>
        <dbReference type="EMBL" id="EXV06621.1"/>
    </source>
</evidence>
<reference evidence="2 3" key="1">
    <citation type="submission" date="2014-02" db="EMBL/GenBank/DDBJ databases">
        <title>The genome sequence of the entomopathogenic fungus Metarhizium robertsii ARSEF 2575.</title>
        <authorList>
            <person name="Giuliano Garisto Donzelli B."/>
            <person name="Roe B.A."/>
            <person name="Macmil S.L."/>
            <person name="Krasnoff S.B."/>
            <person name="Gibson D.M."/>
        </authorList>
    </citation>
    <scope>NUCLEOTIDE SEQUENCE [LARGE SCALE GENOMIC DNA]</scope>
    <source>
        <strain evidence="2 3">ARSEF 2575</strain>
    </source>
</reference>
<feature type="compositionally biased region" description="Low complexity" evidence="1">
    <location>
        <begin position="1"/>
        <end position="26"/>
    </location>
</feature>
<dbReference type="AlphaFoldDB" id="A0A0A1VA03"/>